<sequence>MPSRARLTAGVVAAAALALPLAALPAASAPAASAPVATTATGAAVGSTWTTQDETALSRAVLAAATAAAAGPDASTRSQGGPRPAPGGADRRALDAAVRTLVDDGAVAVTARVQAPGLRWSGAAGVRHLDRRPPAHVTDRFRVASITKPMVATLVMQEVERGTWALGTRVEDVLPGLLPGQPDVTVEHLLSHRSGMPTGTDALLLARMSDPASLEQFIDAIGQDYTDADHVAAALATPWLFAPGAGWSYSNSGYVVLGMLLEEVTGQDLADLLRQRVFRPAGMRHSDLPDEPQDRGPFLVGAAYTGDEGAGWYPLGHFDPDVFGAAGAATSTTADLVAFSGALLTGRLVAPSTVADMTRPRSADLLEYGLGVYRLPDPCAPPEAPAYLYGHDGASYGTVSVALSSPDGSRSLALGVTGRNLSADPQALYDLGDLLVPMLLATC</sequence>
<feature type="signal peptide" evidence="2">
    <location>
        <begin position="1"/>
        <end position="31"/>
    </location>
</feature>
<name>A0ABQ4DQ98_9CELL</name>
<dbReference type="InterPro" id="IPR001466">
    <property type="entry name" value="Beta-lactam-related"/>
</dbReference>
<dbReference type="PANTHER" id="PTHR46825">
    <property type="entry name" value="D-ALANYL-D-ALANINE-CARBOXYPEPTIDASE/ENDOPEPTIDASE AMPH"/>
    <property type="match status" value="1"/>
</dbReference>
<evidence type="ECO:0000256" key="1">
    <source>
        <dbReference type="SAM" id="MobiDB-lite"/>
    </source>
</evidence>
<evidence type="ECO:0000313" key="4">
    <source>
        <dbReference type="EMBL" id="GIG41106.1"/>
    </source>
</evidence>
<feature type="domain" description="Beta-lactamase-related" evidence="3">
    <location>
        <begin position="96"/>
        <end position="402"/>
    </location>
</feature>
<comment type="caution">
    <text evidence="4">The sequence shown here is derived from an EMBL/GenBank/DDBJ whole genome shotgun (WGS) entry which is preliminary data.</text>
</comment>
<dbReference type="SUPFAM" id="SSF56601">
    <property type="entry name" value="beta-lactamase/transpeptidase-like"/>
    <property type="match status" value="1"/>
</dbReference>
<evidence type="ECO:0000313" key="5">
    <source>
        <dbReference type="Proteomes" id="UP000614741"/>
    </source>
</evidence>
<accession>A0ABQ4DQ98</accession>
<dbReference type="EMBL" id="BONP01000020">
    <property type="protein sequence ID" value="GIG41106.1"/>
    <property type="molecule type" value="Genomic_DNA"/>
</dbReference>
<dbReference type="Pfam" id="PF00144">
    <property type="entry name" value="Beta-lactamase"/>
    <property type="match status" value="1"/>
</dbReference>
<proteinExistence type="predicted"/>
<reference evidence="4 5" key="1">
    <citation type="submission" date="2021-01" db="EMBL/GenBank/DDBJ databases">
        <title>Whole genome shotgun sequence of Cellulomonas phragmiteti NBRC 110785.</title>
        <authorList>
            <person name="Komaki H."/>
            <person name="Tamura T."/>
        </authorList>
    </citation>
    <scope>NUCLEOTIDE SEQUENCE [LARGE SCALE GENOMIC DNA]</scope>
    <source>
        <strain evidence="4 5">NBRC 110785</strain>
    </source>
</reference>
<dbReference type="InterPro" id="IPR012338">
    <property type="entry name" value="Beta-lactam/transpept-like"/>
</dbReference>
<organism evidence="4 5">
    <name type="scientific">Cellulomonas phragmiteti</name>
    <dbReference type="NCBI Taxonomy" id="478780"/>
    <lineage>
        <taxon>Bacteria</taxon>
        <taxon>Bacillati</taxon>
        <taxon>Actinomycetota</taxon>
        <taxon>Actinomycetes</taxon>
        <taxon>Micrococcales</taxon>
        <taxon>Cellulomonadaceae</taxon>
        <taxon>Cellulomonas</taxon>
    </lineage>
</organism>
<evidence type="ECO:0000259" key="3">
    <source>
        <dbReference type="Pfam" id="PF00144"/>
    </source>
</evidence>
<keyword evidence="2" id="KW-0732">Signal</keyword>
<dbReference type="Gene3D" id="3.40.710.10">
    <property type="entry name" value="DD-peptidase/beta-lactamase superfamily"/>
    <property type="match status" value="1"/>
</dbReference>
<dbReference type="Proteomes" id="UP000614741">
    <property type="component" value="Unassembled WGS sequence"/>
</dbReference>
<feature type="region of interest" description="Disordered" evidence="1">
    <location>
        <begin position="69"/>
        <end position="91"/>
    </location>
</feature>
<evidence type="ECO:0000256" key="2">
    <source>
        <dbReference type="SAM" id="SignalP"/>
    </source>
</evidence>
<gene>
    <name evidence="4" type="ORF">Cph01nite_28680</name>
</gene>
<keyword evidence="5" id="KW-1185">Reference proteome</keyword>
<feature type="compositionally biased region" description="Low complexity" evidence="1">
    <location>
        <begin position="69"/>
        <end position="88"/>
    </location>
</feature>
<dbReference type="RefSeq" id="WP_203675402.1">
    <property type="nucleotide sequence ID" value="NZ_BONP01000020.1"/>
</dbReference>
<protein>
    <submittedName>
        <fullName evidence="4">Serine hydrolase</fullName>
    </submittedName>
</protein>
<dbReference type="InterPro" id="IPR050491">
    <property type="entry name" value="AmpC-like"/>
</dbReference>
<dbReference type="GO" id="GO:0016787">
    <property type="term" value="F:hydrolase activity"/>
    <property type="evidence" value="ECO:0007669"/>
    <property type="project" value="UniProtKB-KW"/>
</dbReference>
<feature type="chain" id="PRO_5045434442" evidence="2">
    <location>
        <begin position="32"/>
        <end position="443"/>
    </location>
</feature>
<keyword evidence="4" id="KW-0378">Hydrolase</keyword>
<dbReference type="PANTHER" id="PTHR46825:SF7">
    <property type="entry name" value="D-ALANYL-D-ALANINE CARBOXYPEPTIDASE"/>
    <property type="match status" value="1"/>
</dbReference>